<feature type="domain" description="Major facilitator superfamily (MFS) profile" evidence="8">
    <location>
        <begin position="12"/>
        <end position="400"/>
    </location>
</feature>
<feature type="transmembrane region" description="Helical" evidence="7">
    <location>
        <begin position="163"/>
        <end position="190"/>
    </location>
</feature>
<feature type="transmembrane region" description="Helical" evidence="7">
    <location>
        <begin position="311"/>
        <end position="333"/>
    </location>
</feature>
<keyword evidence="6 7" id="KW-0472">Membrane</keyword>
<keyword evidence="3" id="KW-1003">Cell membrane</keyword>
<evidence type="ECO:0000256" key="4">
    <source>
        <dbReference type="ARBA" id="ARBA00022692"/>
    </source>
</evidence>
<dbReference type="PANTHER" id="PTHR23513">
    <property type="entry name" value="INTEGRAL MEMBRANE EFFLUX PROTEIN-RELATED"/>
    <property type="match status" value="1"/>
</dbReference>
<dbReference type="STRING" id="1856405.BFC17_12895"/>
<dbReference type="GO" id="GO:0022857">
    <property type="term" value="F:transmembrane transporter activity"/>
    <property type="evidence" value="ECO:0007669"/>
    <property type="project" value="InterPro"/>
</dbReference>
<comment type="caution">
    <text evidence="9">The sequence shown here is derived from an EMBL/GenBank/DDBJ whole genome shotgun (WGS) entry which is preliminary data.</text>
</comment>
<name>A0A1E8FI88_9ALTE</name>
<dbReference type="OrthoDB" id="9775268at2"/>
<evidence type="ECO:0000313" key="10">
    <source>
        <dbReference type="Proteomes" id="UP000176037"/>
    </source>
</evidence>
<dbReference type="Proteomes" id="UP000176037">
    <property type="component" value="Unassembled WGS sequence"/>
</dbReference>
<feature type="transmembrane region" description="Helical" evidence="7">
    <location>
        <begin position="16"/>
        <end position="39"/>
    </location>
</feature>
<dbReference type="PROSITE" id="PS50850">
    <property type="entry name" value="MFS"/>
    <property type="match status" value="1"/>
</dbReference>
<feature type="transmembrane region" description="Helical" evidence="7">
    <location>
        <begin position="287"/>
        <end position="305"/>
    </location>
</feature>
<dbReference type="SUPFAM" id="SSF103473">
    <property type="entry name" value="MFS general substrate transporter"/>
    <property type="match status" value="1"/>
</dbReference>
<feature type="transmembrane region" description="Helical" evidence="7">
    <location>
        <begin position="78"/>
        <end position="98"/>
    </location>
</feature>
<evidence type="ECO:0000313" key="9">
    <source>
        <dbReference type="EMBL" id="OFI35645.1"/>
    </source>
</evidence>
<dbReference type="RefSeq" id="WP_070175389.1">
    <property type="nucleotide sequence ID" value="NZ_BMJR01000006.1"/>
</dbReference>
<proteinExistence type="predicted"/>
<dbReference type="CDD" id="cd06173">
    <property type="entry name" value="MFS_MefA_like"/>
    <property type="match status" value="1"/>
</dbReference>
<keyword evidence="10" id="KW-1185">Reference proteome</keyword>
<gene>
    <name evidence="9" type="ORF">BFC17_12895</name>
</gene>
<evidence type="ECO:0000256" key="5">
    <source>
        <dbReference type="ARBA" id="ARBA00022989"/>
    </source>
</evidence>
<keyword evidence="5 7" id="KW-1133">Transmembrane helix</keyword>
<dbReference type="PANTHER" id="PTHR23513:SF11">
    <property type="entry name" value="STAPHYLOFERRIN A TRANSPORTER"/>
    <property type="match status" value="1"/>
</dbReference>
<evidence type="ECO:0000256" key="7">
    <source>
        <dbReference type="SAM" id="Phobius"/>
    </source>
</evidence>
<reference evidence="9 10" key="1">
    <citation type="submission" date="2016-09" db="EMBL/GenBank/DDBJ databases">
        <title>Alteromonas lipolytica, a new species isolated from sea water.</title>
        <authorList>
            <person name="Wu Y.-H."/>
            <person name="Cheng H."/>
            <person name="Xu X.-W."/>
        </authorList>
    </citation>
    <scope>NUCLEOTIDE SEQUENCE [LARGE SCALE GENOMIC DNA]</scope>
    <source>
        <strain evidence="9 10">JW12</strain>
    </source>
</reference>
<dbReference type="Gene3D" id="1.20.1250.20">
    <property type="entry name" value="MFS general substrate transporter like domains"/>
    <property type="match status" value="1"/>
</dbReference>
<evidence type="ECO:0000256" key="6">
    <source>
        <dbReference type="ARBA" id="ARBA00023136"/>
    </source>
</evidence>
<comment type="subcellular location">
    <subcellularLocation>
        <location evidence="1">Cell membrane</location>
        <topology evidence="1">Multi-pass membrane protein</topology>
    </subcellularLocation>
</comment>
<organism evidence="9 10">
    <name type="scientific">Alteromonas lipolytica</name>
    <dbReference type="NCBI Taxonomy" id="1856405"/>
    <lineage>
        <taxon>Bacteria</taxon>
        <taxon>Pseudomonadati</taxon>
        <taxon>Pseudomonadota</taxon>
        <taxon>Gammaproteobacteria</taxon>
        <taxon>Alteromonadales</taxon>
        <taxon>Alteromonadaceae</taxon>
        <taxon>Alteromonas/Salinimonas group</taxon>
        <taxon>Alteromonas</taxon>
    </lineage>
</organism>
<keyword evidence="2" id="KW-0813">Transport</keyword>
<evidence type="ECO:0000256" key="2">
    <source>
        <dbReference type="ARBA" id="ARBA00022448"/>
    </source>
</evidence>
<evidence type="ECO:0000259" key="8">
    <source>
        <dbReference type="PROSITE" id="PS50850"/>
    </source>
</evidence>
<accession>A0A1E8FI88</accession>
<dbReference type="InterPro" id="IPR010290">
    <property type="entry name" value="TM_effector"/>
</dbReference>
<evidence type="ECO:0000256" key="3">
    <source>
        <dbReference type="ARBA" id="ARBA00022475"/>
    </source>
</evidence>
<protein>
    <recommendedName>
        <fullName evidence="8">Major facilitator superfamily (MFS) profile domain-containing protein</fullName>
    </recommendedName>
</protein>
<dbReference type="InterPro" id="IPR036259">
    <property type="entry name" value="MFS_trans_sf"/>
</dbReference>
<dbReference type="InterPro" id="IPR020846">
    <property type="entry name" value="MFS_dom"/>
</dbReference>
<feature type="transmembrane region" description="Helical" evidence="7">
    <location>
        <begin position="257"/>
        <end position="275"/>
    </location>
</feature>
<sequence>MQNSDNPLSTPVFRRAWFSSVFSNIGLLIQGVGVAWAMVEIASSDAMVTWVQAATYLPLMLLSIPAGAIADVFNKRSVATLGLAISFVAAAGLLTLALLDAVTPFYLLALCMLTGVGMAIYDPAWQTAVPNLVPPKQLPSAIALRSISQNLARAIGPAIGGVLVAWAGVSAAFSVAALSFLPFLVVMWLWQYQPTPPRLPPERVDKAIVTGLRFVFYSPASRVIVFRGFIVGALGIGLLALMPLAAKYLLKGDSVEYGIILASFGFGAVAGARALPVLRQKVGSESMISLSAAMLGIGALSLALIPYTFVVALIMVISGMGWLITFATLNTCIQTVSPRWVMGRALATYSAATTSGIVLGSLLWGELIELFDVHTTLLVIAVSLMSSALLGKILPIPDFETTKEIPEPPTNLSVSLNITHRSGPIYLEKEYKVFPVDARKFYRVMHKLERQRKRNGAYDWSLSRDISDSRVWIERYHMSTWLDYLRMQERYTERDDKTQQEVQAMLIPGEPIVTRHRLERPIGSVRWTEEAIDSGDIAQDGADRH</sequence>
<dbReference type="AlphaFoldDB" id="A0A1E8FI88"/>
<feature type="transmembrane region" description="Helical" evidence="7">
    <location>
        <begin position="376"/>
        <end position="394"/>
    </location>
</feature>
<feature type="transmembrane region" description="Helical" evidence="7">
    <location>
        <begin position="224"/>
        <end position="245"/>
    </location>
</feature>
<dbReference type="EMBL" id="MJIC01000009">
    <property type="protein sequence ID" value="OFI35645.1"/>
    <property type="molecule type" value="Genomic_DNA"/>
</dbReference>
<dbReference type="Pfam" id="PF05977">
    <property type="entry name" value="MFS_3"/>
    <property type="match status" value="1"/>
</dbReference>
<feature type="transmembrane region" description="Helical" evidence="7">
    <location>
        <begin position="46"/>
        <end position="66"/>
    </location>
</feature>
<feature type="transmembrane region" description="Helical" evidence="7">
    <location>
        <begin position="345"/>
        <end position="364"/>
    </location>
</feature>
<keyword evidence="4 7" id="KW-0812">Transmembrane</keyword>
<dbReference type="GO" id="GO:0005886">
    <property type="term" value="C:plasma membrane"/>
    <property type="evidence" value="ECO:0007669"/>
    <property type="project" value="UniProtKB-SubCell"/>
</dbReference>
<evidence type="ECO:0000256" key="1">
    <source>
        <dbReference type="ARBA" id="ARBA00004651"/>
    </source>
</evidence>